<protein>
    <recommendedName>
        <fullName evidence="3">DUF2313 domain-containing protein</fullName>
    </recommendedName>
</protein>
<sequence length="213" mass="23425">MAMTVDDYREQLRQLLPAGPAFDPELQPDWAQMLASLAPELARVDEALDGLQREMNPATVVALLPDWENYLGLPDACVVPGSQSFEQRGQAVLDKLTATGAPQLGYYRKLGEQSGLPIFIEEFRPARVGPICVGDFLYGPDWLWAWRAAAPVDGYGTDEAAELDCRLQHQAPAYTDVVLSFGRDQVETLATQVDQIFNAVHYVLPAAMGGFEV</sequence>
<dbReference type="InterPro" id="IPR018755">
    <property type="entry name" value="Phage_Mu_Gp48"/>
</dbReference>
<name>A0A2S3X8N9_PSEPU</name>
<dbReference type="Pfam" id="PF10076">
    <property type="entry name" value="Phage_Mu_Gp48"/>
    <property type="match status" value="1"/>
</dbReference>
<dbReference type="EMBL" id="MINH01000016">
    <property type="protein sequence ID" value="POG11793.1"/>
    <property type="molecule type" value="Genomic_DNA"/>
</dbReference>
<dbReference type="AlphaFoldDB" id="A0A2S3X8N9"/>
<dbReference type="RefSeq" id="WP_060495056.1">
    <property type="nucleotide sequence ID" value="NZ_MINH01000016.1"/>
</dbReference>
<reference evidence="1 2" key="2">
    <citation type="submission" date="2018-03" db="EMBL/GenBank/DDBJ databases">
        <title>Draft genome of Pseudomonas putida strain KH-21-114.</title>
        <authorList>
            <person name="Yoshizawa S."/>
            <person name="Khan N.H."/>
            <person name="Nishimura M."/>
            <person name="Chiura H.X."/>
            <person name="Ogura Y."/>
            <person name="Hayashi T."/>
            <person name="Kogure K."/>
        </authorList>
    </citation>
    <scope>NUCLEOTIDE SEQUENCE [LARGE SCALE GENOMIC DNA]</scope>
    <source>
        <strain evidence="1 2">KH-21-114</strain>
    </source>
</reference>
<proteinExistence type="predicted"/>
<accession>A0A2S3X8N9</accession>
<evidence type="ECO:0000313" key="1">
    <source>
        <dbReference type="EMBL" id="POG11793.1"/>
    </source>
</evidence>
<dbReference type="Proteomes" id="UP000237230">
    <property type="component" value="Unassembled WGS sequence"/>
</dbReference>
<dbReference type="OrthoDB" id="6592844at2"/>
<reference evidence="1 2" key="1">
    <citation type="submission" date="2016-08" db="EMBL/GenBank/DDBJ databases">
        <authorList>
            <person name="Seilhamer J.J."/>
        </authorList>
    </citation>
    <scope>NUCLEOTIDE SEQUENCE [LARGE SCALE GENOMIC DNA]</scope>
    <source>
        <strain evidence="1 2">KH-21-114</strain>
    </source>
</reference>
<comment type="caution">
    <text evidence="1">The sequence shown here is derived from an EMBL/GenBank/DDBJ whole genome shotgun (WGS) entry which is preliminary data.</text>
</comment>
<organism evidence="1 2">
    <name type="scientific">Pseudomonas putida</name>
    <name type="common">Arthrobacter siderocapsulatus</name>
    <dbReference type="NCBI Taxonomy" id="303"/>
    <lineage>
        <taxon>Bacteria</taxon>
        <taxon>Pseudomonadati</taxon>
        <taxon>Pseudomonadota</taxon>
        <taxon>Gammaproteobacteria</taxon>
        <taxon>Pseudomonadales</taxon>
        <taxon>Pseudomonadaceae</taxon>
        <taxon>Pseudomonas</taxon>
    </lineage>
</organism>
<evidence type="ECO:0008006" key="3">
    <source>
        <dbReference type="Google" id="ProtNLM"/>
    </source>
</evidence>
<gene>
    <name evidence="1" type="ORF">BGP84_00510</name>
</gene>
<evidence type="ECO:0000313" key="2">
    <source>
        <dbReference type="Proteomes" id="UP000237230"/>
    </source>
</evidence>